<gene>
    <name evidence="7" type="ORF">FHG85_03020</name>
</gene>
<evidence type="ECO:0000256" key="5">
    <source>
        <dbReference type="ARBA" id="ARBA00023315"/>
    </source>
</evidence>
<dbReference type="Pfam" id="PF19576">
    <property type="entry name" value="Acyltransf_2"/>
    <property type="match status" value="1"/>
</dbReference>
<dbReference type="PANTHER" id="PTHR37323">
    <property type="entry name" value="GCN5-RELATED N-ACETYLTRANSFERASE"/>
    <property type="match status" value="1"/>
</dbReference>
<accession>A0A7D3XK83</accession>
<dbReference type="InterPro" id="IPR016181">
    <property type="entry name" value="Acyl_CoA_acyltransferase"/>
</dbReference>
<evidence type="ECO:0000256" key="2">
    <source>
        <dbReference type="ARBA" id="ARBA00022516"/>
    </source>
</evidence>
<proteinExistence type="predicted"/>
<name>A0A7D3XK83_9BACT</name>
<dbReference type="InterPro" id="IPR052351">
    <property type="entry name" value="Ornithine_N-alpha-AT"/>
</dbReference>
<dbReference type="Pfam" id="PF13444">
    <property type="entry name" value="Acetyltransf_5"/>
    <property type="match status" value="1"/>
</dbReference>
<organism evidence="7 8">
    <name type="scientific">Tenuifilum thalassicum</name>
    <dbReference type="NCBI Taxonomy" id="2590900"/>
    <lineage>
        <taxon>Bacteria</taxon>
        <taxon>Pseudomonadati</taxon>
        <taxon>Bacteroidota</taxon>
        <taxon>Bacteroidia</taxon>
        <taxon>Bacteroidales</taxon>
        <taxon>Tenuifilaceae</taxon>
        <taxon>Tenuifilum</taxon>
    </lineage>
</organism>
<evidence type="ECO:0000256" key="3">
    <source>
        <dbReference type="ARBA" id="ARBA00022679"/>
    </source>
</evidence>
<dbReference type="Proteomes" id="UP000500961">
    <property type="component" value="Chromosome"/>
</dbReference>
<keyword evidence="2" id="KW-0444">Lipid biosynthesis</keyword>
<dbReference type="EMBL" id="CP041345">
    <property type="protein sequence ID" value="QKG79275.1"/>
    <property type="molecule type" value="Genomic_DNA"/>
</dbReference>
<keyword evidence="5 7" id="KW-0012">Acyltransferase</keyword>
<sequence length="613" mass="70710">MMSDKDKIVNVDEVKKAVNIGSFIGDGIARLLMYVLRLNEINKKYSNVANLRGLEFLTAALDILEVKYEINPEEFKRLPSKGPFITVSNHPFGGIDGILLLKILLEQGREDTRLLSNFLIKRIPQLDEYVFAVDPFDNGGYNKRANISGLKAAYNHLEKGGALGLFPAGEVSTYYDNADEVGVTDKHWQHSMVKFIKNAKVPVVPIYFQGQNSRLFHLLGMIHPLLRTAKLPSELLNKKNQTIKIRIGYPISVAEQDTYCDVEKFGRFLRLKTYSLGSTIDVDKFFKYKLKSEPEPEPIIPPVPQDVVEDEVARLMDSYLLFKSKNYAVLCAPSVEMPNLMTEIGRLREITFRDVGEGTNRKIDVDEFDLYYWQLFIWDEDEKRIVGAYRAGKGKEIVDKYGIDGFYIQTLFKIDKAFTPILEQSIELGRSFIVPDYQRKPLPLFLLWKGILYFLIKNPEYRYLIGPVSISNRFSDYSKGVIISFMKSNYFDHDFARFIKSRNKFKVPIKDEEFNLIFNNTNDLGKLDKFIQEVEPFDYRMPVLLKKYVKLNGKIIGFNVDPKFNNALDGLLILDLFQVPIETITSLSKEINDKSILERFNITDYTFEDQEVE</sequence>
<dbReference type="SMART" id="SM00563">
    <property type="entry name" value="PlsC"/>
    <property type="match status" value="1"/>
</dbReference>
<dbReference type="KEGG" id="ttz:FHG85_03020"/>
<keyword evidence="3 7" id="KW-0808">Transferase</keyword>
<dbReference type="GO" id="GO:0006629">
    <property type="term" value="P:lipid metabolic process"/>
    <property type="evidence" value="ECO:0007669"/>
    <property type="project" value="UniProtKB-KW"/>
</dbReference>
<feature type="domain" description="Phospholipid/glycerol acyltransferase" evidence="6">
    <location>
        <begin position="84"/>
        <end position="211"/>
    </location>
</feature>
<reference evidence="7 8" key="1">
    <citation type="submission" date="2019-07" db="EMBL/GenBank/DDBJ databases">
        <title>Thalassofilum flectens gen. nov., sp. nov., a novel moderate thermophilic anaerobe from a shallow sea hot spring in Kunashir Island (Russia), representing a new family in the order Bacteroidales, and proposal of Thalassofilacea fam. nov.</title>
        <authorList>
            <person name="Kochetkova T.V."/>
            <person name="Podosokorskaya O.A."/>
            <person name="Novikov A."/>
            <person name="Elcheninov A.G."/>
            <person name="Toshchakov S.V."/>
            <person name="Kublanov I.V."/>
        </authorList>
    </citation>
    <scope>NUCLEOTIDE SEQUENCE [LARGE SCALE GENOMIC DNA]</scope>
    <source>
        <strain evidence="7 8">38-H</strain>
    </source>
</reference>
<evidence type="ECO:0000256" key="1">
    <source>
        <dbReference type="ARBA" id="ARBA00005189"/>
    </source>
</evidence>
<dbReference type="AlphaFoldDB" id="A0A7D3XK83"/>
<dbReference type="InterPro" id="IPR045746">
    <property type="entry name" value="ACT14924-like_Acyltransf_dom"/>
</dbReference>
<evidence type="ECO:0000256" key="4">
    <source>
        <dbReference type="ARBA" id="ARBA00023098"/>
    </source>
</evidence>
<dbReference type="InterPro" id="IPR002123">
    <property type="entry name" value="Plipid/glycerol_acylTrfase"/>
</dbReference>
<dbReference type="SUPFAM" id="SSF55729">
    <property type="entry name" value="Acyl-CoA N-acyltransferases (Nat)"/>
    <property type="match status" value="1"/>
</dbReference>
<dbReference type="GO" id="GO:0016746">
    <property type="term" value="F:acyltransferase activity"/>
    <property type="evidence" value="ECO:0007669"/>
    <property type="project" value="UniProtKB-KW"/>
</dbReference>
<dbReference type="PANTHER" id="PTHR37323:SF1">
    <property type="entry name" value="L-ORNITHINE N(ALPHA)-ACYLTRANSFERASE"/>
    <property type="match status" value="1"/>
</dbReference>
<evidence type="ECO:0000313" key="8">
    <source>
        <dbReference type="Proteomes" id="UP000500961"/>
    </source>
</evidence>
<protein>
    <submittedName>
        <fullName evidence="7">Lysophospholipid acyltransferase family protein</fullName>
    </submittedName>
</protein>
<evidence type="ECO:0000259" key="6">
    <source>
        <dbReference type="SMART" id="SM00563"/>
    </source>
</evidence>
<keyword evidence="8" id="KW-1185">Reference proteome</keyword>
<dbReference type="SUPFAM" id="SSF69593">
    <property type="entry name" value="Glycerol-3-phosphate (1)-acyltransferase"/>
    <property type="match status" value="1"/>
</dbReference>
<dbReference type="CDD" id="cd07986">
    <property type="entry name" value="LPLAT_ACT14924-like"/>
    <property type="match status" value="1"/>
</dbReference>
<keyword evidence="4" id="KW-0443">Lipid metabolism</keyword>
<evidence type="ECO:0000313" key="7">
    <source>
        <dbReference type="EMBL" id="QKG79275.1"/>
    </source>
</evidence>
<comment type="pathway">
    <text evidence="1">Lipid metabolism.</text>
</comment>